<sequence length="98" mass="10450">MLNDLLAFLLSTFLIAPLQSEFASRLQDAPRQVVSDVTACVTQATPALLARAAQDPWWAISTGIGVWIGRLPAEATLREAASSCGPALNAARPFLNRS</sequence>
<dbReference type="RefSeq" id="WP_184383370.1">
    <property type="nucleotide sequence ID" value="NZ_JACIDJ010000002.1"/>
</dbReference>
<organism evidence="1 2">
    <name type="scientific">Roseococcus suduntuyensis</name>
    <dbReference type="NCBI Taxonomy" id="455361"/>
    <lineage>
        <taxon>Bacteria</taxon>
        <taxon>Pseudomonadati</taxon>
        <taxon>Pseudomonadota</taxon>
        <taxon>Alphaproteobacteria</taxon>
        <taxon>Acetobacterales</taxon>
        <taxon>Roseomonadaceae</taxon>
        <taxon>Roseococcus</taxon>
    </lineage>
</organism>
<comment type="caution">
    <text evidence="1">The sequence shown here is derived from an EMBL/GenBank/DDBJ whole genome shotgun (WGS) entry which is preliminary data.</text>
</comment>
<dbReference type="EMBL" id="JACIDJ010000002">
    <property type="protein sequence ID" value="MBB3898298.1"/>
    <property type="molecule type" value="Genomic_DNA"/>
</dbReference>
<evidence type="ECO:0000313" key="1">
    <source>
        <dbReference type="EMBL" id="MBB3898298.1"/>
    </source>
</evidence>
<evidence type="ECO:0000313" key="2">
    <source>
        <dbReference type="Proteomes" id="UP000553193"/>
    </source>
</evidence>
<protein>
    <submittedName>
        <fullName evidence="1">Uncharacterized protein</fullName>
    </submittedName>
</protein>
<accession>A0A840A8B0</accession>
<proteinExistence type="predicted"/>
<keyword evidence="2" id="KW-1185">Reference proteome</keyword>
<reference evidence="1 2" key="1">
    <citation type="submission" date="2020-08" db="EMBL/GenBank/DDBJ databases">
        <title>Genomic Encyclopedia of Type Strains, Phase IV (KMG-IV): sequencing the most valuable type-strain genomes for metagenomic binning, comparative biology and taxonomic classification.</title>
        <authorList>
            <person name="Goeker M."/>
        </authorList>
    </citation>
    <scope>NUCLEOTIDE SEQUENCE [LARGE SCALE GENOMIC DNA]</scope>
    <source>
        <strain evidence="1 2">DSM 19979</strain>
    </source>
</reference>
<dbReference type="AlphaFoldDB" id="A0A840A8B0"/>
<gene>
    <name evidence="1" type="ORF">GGQ83_001735</name>
</gene>
<dbReference type="Proteomes" id="UP000553193">
    <property type="component" value="Unassembled WGS sequence"/>
</dbReference>
<name>A0A840A8B0_9PROT</name>